<feature type="transmembrane region" description="Helical" evidence="1">
    <location>
        <begin position="20"/>
        <end position="53"/>
    </location>
</feature>
<feature type="domain" description="YdbS-like PH" evidence="2">
    <location>
        <begin position="63"/>
        <end position="135"/>
    </location>
</feature>
<evidence type="ECO:0000256" key="1">
    <source>
        <dbReference type="SAM" id="Phobius"/>
    </source>
</evidence>
<organism evidence="3 4">
    <name type="scientific">Luteolibacter pohnpeiensis</name>
    <dbReference type="NCBI Taxonomy" id="454153"/>
    <lineage>
        <taxon>Bacteria</taxon>
        <taxon>Pseudomonadati</taxon>
        <taxon>Verrucomicrobiota</taxon>
        <taxon>Verrucomicrobiia</taxon>
        <taxon>Verrucomicrobiales</taxon>
        <taxon>Verrucomicrobiaceae</taxon>
        <taxon>Luteolibacter</taxon>
    </lineage>
</organism>
<evidence type="ECO:0000313" key="4">
    <source>
        <dbReference type="Proteomes" id="UP000603141"/>
    </source>
</evidence>
<dbReference type="AlphaFoldDB" id="A0A934S8N0"/>
<protein>
    <submittedName>
        <fullName evidence="3">PH domain-containing protein</fullName>
    </submittedName>
</protein>
<proteinExistence type="predicted"/>
<dbReference type="Pfam" id="PF03703">
    <property type="entry name" value="bPH_2"/>
    <property type="match status" value="1"/>
</dbReference>
<dbReference type="InterPro" id="IPR005182">
    <property type="entry name" value="YdbS-like_PH"/>
</dbReference>
<keyword evidence="1" id="KW-0472">Membrane</keyword>
<keyword evidence="1" id="KW-0812">Transmembrane</keyword>
<reference evidence="3" key="1">
    <citation type="submission" date="2021-01" db="EMBL/GenBank/DDBJ databases">
        <title>Modified the classification status of verrucomicrobia.</title>
        <authorList>
            <person name="Feng X."/>
        </authorList>
    </citation>
    <scope>NUCLEOTIDE SEQUENCE</scope>
    <source>
        <strain evidence="3">KCTC 22041</strain>
    </source>
</reference>
<name>A0A934S8N0_9BACT</name>
<keyword evidence="4" id="KW-1185">Reference proteome</keyword>
<accession>A0A934S8N0</accession>
<dbReference type="Proteomes" id="UP000603141">
    <property type="component" value="Unassembled WGS sequence"/>
</dbReference>
<comment type="caution">
    <text evidence="3">The sequence shown here is derived from an EMBL/GenBank/DDBJ whole genome shotgun (WGS) entry which is preliminary data.</text>
</comment>
<dbReference type="RefSeq" id="WP_200268129.1">
    <property type="nucleotide sequence ID" value="NZ_JAENIJ010000005.1"/>
</dbReference>
<keyword evidence="1" id="KW-1133">Transmembrane helix</keyword>
<evidence type="ECO:0000313" key="3">
    <source>
        <dbReference type="EMBL" id="MBK1881712.1"/>
    </source>
</evidence>
<sequence>MSDEVSFWKTSPSQWLNLGAYLVSLIVIAGIVAGGIFFPPAFIALVLPLAWIIWKYMVVKCQQFELTNERLKITSGVINQHIEEVELYRVKDTLTIRPWWMRVVGLATIKLETSDRGQPKVLIPGVKNGVELRETLRKEVERQRDKKRVREMDFNEIEDEVDLA</sequence>
<gene>
    <name evidence="3" type="ORF">JIN85_04760</name>
</gene>
<evidence type="ECO:0000259" key="2">
    <source>
        <dbReference type="Pfam" id="PF03703"/>
    </source>
</evidence>
<dbReference type="EMBL" id="JAENIJ010000005">
    <property type="protein sequence ID" value="MBK1881712.1"/>
    <property type="molecule type" value="Genomic_DNA"/>
</dbReference>